<dbReference type="PANTHER" id="PTHR45712:SF22">
    <property type="entry name" value="INSULIN-LIKE GROWTH FACTOR-BINDING PROTEIN COMPLEX ACID LABILE SUBUNIT"/>
    <property type="match status" value="1"/>
</dbReference>
<feature type="chain" id="PRO_5001839423" evidence="5">
    <location>
        <begin position="29"/>
        <end position="377"/>
    </location>
</feature>
<keyword evidence="1" id="KW-0433">Leucine-rich repeat</keyword>
<evidence type="ECO:0000313" key="6">
    <source>
        <dbReference type="EMBL" id="AIO11792.1"/>
    </source>
</evidence>
<dbReference type="PROSITE" id="PS51450">
    <property type="entry name" value="LRR"/>
    <property type="match status" value="1"/>
</dbReference>
<dbReference type="SMART" id="SM00364">
    <property type="entry name" value="LRR_BAC"/>
    <property type="match status" value="4"/>
</dbReference>
<sequence length="377" mass="40761">MGLLSSSPPPPHLILLVIVLASSRPGSASWKTCETVTGCTCNEGKKEVNCQYKGLKAVPSGIPADTTKLVLMSTGLKHISSTAFAHLKQLQRLELDKNQLESLPSGAFDRLVALKELYLGENRLQTLPASVFNQLTELKVLDVNRNQLGALPLGVFDHLTQLDKLYLGGNQITSLRPRVFDSLTKLTLLNLGTNQLQSIPKGVFDRLTNLQELSLAQNQLQSVPHGAFDSLTKLETITLNTNNWDCSNCTILYLSDWIRNNANKVKGGSGSNLYADPDGVTCSDGKVVRTVTNETLKYECPFVESKNFTDGPSSASENKKQSSPLAVSAPTEFWSLLKLSCDVAAFGSLSLCAAHLLLAVTVISLISSLVKMSPSLS</sequence>
<proteinExistence type="evidence at transcript level"/>
<dbReference type="InterPro" id="IPR001611">
    <property type="entry name" value="Leu-rich_rpt"/>
</dbReference>
<dbReference type="Pfam" id="PF13855">
    <property type="entry name" value="LRR_8"/>
    <property type="match status" value="2"/>
</dbReference>
<dbReference type="PANTHER" id="PTHR45712">
    <property type="entry name" value="AGAP008170-PA"/>
    <property type="match status" value="1"/>
</dbReference>
<reference evidence="6" key="1">
    <citation type="journal article" date="2014" name="Proc. Natl. Acad. Sci. U.S.A.">
        <title>Genomic donor cassette sharing during VLRA and VLRC assembly in jawless vertebrates.</title>
        <authorList>
            <person name="Das S."/>
            <person name="Li J."/>
            <person name="Holland S.J."/>
            <person name="Iyer L.M."/>
            <person name="Hirano M."/>
            <person name="Schorpp M."/>
            <person name="Aravind L."/>
            <person name="Cooper M.D."/>
            <person name="Boehm T."/>
        </authorList>
    </citation>
    <scope>NUCLEOTIDE SEQUENCE</scope>
</reference>
<dbReference type="AlphaFoldDB" id="A0A088SHR9"/>
<keyword evidence="3" id="KW-0677">Repeat</keyword>
<dbReference type="FunFam" id="3.80.10.10:FF:000770">
    <property type="entry name" value="Uncharacterized protein"/>
    <property type="match status" value="1"/>
</dbReference>
<dbReference type="SUPFAM" id="SSF52058">
    <property type="entry name" value="L domain-like"/>
    <property type="match status" value="1"/>
</dbReference>
<dbReference type="InterPro" id="IPR050333">
    <property type="entry name" value="SLRP"/>
</dbReference>
<gene>
    <name evidence="6" type="primary">VLRA</name>
</gene>
<evidence type="ECO:0000256" key="2">
    <source>
        <dbReference type="ARBA" id="ARBA00022729"/>
    </source>
</evidence>
<evidence type="ECO:0000256" key="3">
    <source>
        <dbReference type="ARBA" id="ARBA00022737"/>
    </source>
</evidence>
<keyword evidence="2 5" id="KW-0732">Signal</keyword>
<feature type="signal peptide" evidence="5">
    <location>
        <begin position="1"/>
        <end position="28"/>
    </location>
</feature>
<accession>A0A088SHR9</accession>
<dbReference type="SMART" id="SM00369">
    <property type="entry name" value="LRR_TYP"/>
    <property type="match status" value="6"/>
</dbReference>
<evidence type="ECO:0000256" key="4">
    <source>
        <dbReference type="ARBA" id="ARBA00023180"/>
    </source>
</evidence>
<dbReference type="SMART" id="SM00365">
    <property type="entry name" value="LRR_SD22"/>
    <property type="match status" value="4"/>
</dbReference>
<keyword evidence="4" id="KW-0325">Glycoprotein</keyword>
<dbReference type="GO" id="GO:0005615">
    <property type="term" value="C:extracellular space"/>
    <property type="evidence" value="ECO:0007669"/>
    <property type="project" value="TreeGrafter"/>
</dbReference>
<dbReference type="Gene3D" id="3.80.10.10">
    <property type="entry name" value="Ribonuclease Inhibitor"/>
    <property type="match status" value="2"/>
</dbReference>
<keyword evidence="6" id="KW-0675">Receptor</keyword>
<evidence type="ECO:0000256" key="5">
    <source>
        <dbReference type="SAM" id="SignalP"/>
    </source>
</evidence>
<name>A0A088SHR9_PETMA</name>
<dbReference type="EMBL" id="KJ716249">
    <property type="protein sequence ID" value="AIO11792.1"/>
    <property type="molecule type" value="mRNA"/>
</dbReference>
<organism evidence="6">
    <name type="scientific">Petromyzon marinus</name>
    <name type="common">Sea lamprey</name>
    <dbReference type="NCBI Taxonomy" id="7757"/>
    <lineage>
        <taxon>Eukaryota</taxon>
        <taxon>Metazoa</taxon>
        <taxon>Chordata</taxon>
        <taxon>Craniata</taxon>
        <taxon>Vertebrata</taxon>
        <taxon>Cyclostomata</taxon>
        <taxon>Hyperoartia</taxon>
        <taxon>Petromyzontiformes</taxon>
        <taxon>Petromyzontidae</taxon>
        <taxon>Petromyzon</taxon>
    </lineage>
</organism>
<protein>
    <submittedName>
        <fullName evidence="6">Variable lymphocyte receptor type A</fullName>
    </submittedName>
</protein>
<evidence type="ECO:0000256" key="1">
    <source>
        <dbReference type="ARBA" id="ARBA00022614"/>
    </source>
</evidence>
<dbReference type="InterPro" id="IPR032675">
    <property type="entry name" value="LRR_dom_sf"/>
</dbReference>
<dbReference type="InterPro" id="IPR003591">
    <property type="entry name" value="Leu-rich_rpt_typical-subtyp"/>
</dbReference>